<evidence type="ECO:0000313" key="2">
    <source>
        <dbReference type="EMBL" id="GAQ77782.1"/>
    </source>
</evidence>
<feature type="transmembrane region" description="Helical" evidence="1">
    <location>
        <begin position="53"/>
        <end position="71"/>
    </location>
</feature>
<proteinExistence type="predicted"/>
<name>A0A1Y1HJQ6_KLENI</name>
<accession>A0A1Y1HJQ6</accession>
<reference evidence="2 3" key="1">
    <citation type="journal article" date="2014" name="Nat. Commun.">
        <title>Klebsormidium flaccidum genome reveals primary factors for plant terrestrial adaptation.</title>
        <authorList>
            <person name="Hori K."/>
            <person name="Maruyama F."/>
            <person name="Fujisawa T."/>
            <person name="Togashi T."/>
            <person name="Yamamoto N."/>
            <person name="Seo M."/>
            <person name="Sato S."/>
            <person name="Yamada T."/>
            <person name="Mori H."/>
            <person name="Tajima N."/>
            <person name="Moriyama T."/>
            <person name="Ikeuchi M."/>
            <person name="Watanabe M."/>
            <person name="Wada H."/>
            <person name="Kobayashi K."/>
            <person name="Saito M."/>
            <person name="Masuda T."/>
            <person name="Sasaki-Sekimoto Y."/>
            <person name="Mashiguchi K."/>
            <person name="Awai K."/>
            <person name="Shimojima M."/>
            <person name="Masuda S."/>
            <person name="Iwai M."/>
            <person name="Nobusawa T."/>
            <person name="Narise T."/>
            <person name="Kondo S."/>
            <person name="Saito H."/>
            <person name="Sato R."/>
            <person name="Murakawa M."/>
            <person name="Ihara Y."/>
            <person name="Oshima-Yamada Y."/>
            <person name="Ohtaka K."/>
            <person name="Satoh M."/>
            <person name="Sonobe K."/>
            <person name="Ishii M."/>
            <person name="Ohtani R."/>
            <person name="Kanamori-Sato M."/>
            <person name="Honoki R."/>
            <person name="Miyazaki D."/>
            <person name="Mochizuki H."/>
            <person name="Umetsu J."/>
            <person name="Higashi K."/>
            <person name="Shibata D."/>
            <person name="Kamiya Y."/>
            <person name="Sato N."/>
            <person name="Nakamura Y."/>
            <person name="Tabata S."/>
            <person name="Ida S."/>
            <person name="Kurokawa K."/>
            <person name="Ohta H."/>
        </authorList>
    </citation>
    <scope>NUCLEOTIDE SEQUENCE [LARGE SCALE GENOMIC DNA]</scope>
    <source>
        <strain evidence="2 3">NIES-2285</strain>
    </source>
</reference>
<dbReference type="AlphaFoldDB" id="A0A1Y1HJQ6"/>
<keyword evidence="1" id="KW-0472">Membrane</keyword>
<evidence type="ECO:0000256" key="1">
    <source>
        <dbReference type="SAM" id="Phobius"/>
    </source>
</evidence>
<keyword evidence="1" id="KW-0812">Transmembrane</keyword>
<evidence type="ECO:0000313" key="3">
    <source>
        <dbReference type="Proteomes" id="UP000054558"/>
    </source>
</evidence>
<organism evidence="2 3">
    <name type="scientific">Klebsormidium nitens</name>
    <name type="common">Green alga</name>
    <name type="synonym">Ulothrix nitens</name>
    <dbReference type="NCBI Taxonomy" id="105231"/>
    <lineage>
        <taxon>Eukaryota</taxon>
        <taxon>Viridiplantae</taxon>
        <taxon>Streptophyta</taxon>
        <taxon>Klebsormidiophyceae</taxon>
        <taxon>Klebsormidiales</taxon>
        <taxon>Klebsormidiaceae</taxon>
        <taxon>Klebsormidium</taxon>
    </lineage>
</organism>
<keyword evidence="1" id="KW-1133">Transmembrane helix</keyword>
<gene>
    <name evidence="2" type="ORF">KFL_000030580</name>
</gene>
<dbReference type="EMBL" id="DF236952">
    <property type="protein sequence ID" value="GAQ77782.1"/>
    <property type="molecule type" value="Genomic_DNA"/>
</dbReference>
<sequence>MRSGDAVAGMEEYLNARAHLDVVLRSFPQAVFQSFVYVLGSSRGTRIYVDERIFVPSIAFSMFSLCVYLGTMLREALQRGENVLLVFWRRPRKMRTITLYTRVLDAREGEEMLEAEKGDDAFEYA</sequence>
<protein>
    <submittedName>
        <fullName evidence="2">Uncharacterized protein</fullName>
    </submittedName>
</protein>
<dbReference type="Proteomes" id="UP000054558">
    <property type="component" value="Unassembled WGS sequence"/>
</dbReference>
<keyword evidence="3" id="KW-1185">Reference proteome</keyword>